<evidence type="ECO:0000256" key="1">
    <source>
        <dbReference type="ARBA" id="ARBA00022750"/>
    </source>
</evidence>
<keyword evidence="2" id="KW-0863">Zinc-finger</keyword>
<dbReference type="PROSITE" id="PS00141">
    <property type="entry name" value="ASP_PROTEASE"/>
    <property type="match status" value="1"/>
</dbReference>
<evidence type="ECO:0000313" key="6">
    <source>
        <dbReference type="Proteomes" id="UP000253551"/>
    </source>
</evidence>
<feature type="region of interest" description="Disordered" evidence="3">
    <location>
        <begin position="60"/>
        <end position="106"/>
    </location>
</feature>
<evidence type="ECO:0000259" key="4">
    <source>
        <dbReference type="PROSITE" id="PS50158"/>
    </source>
</evidence>
<keyword evidence="2" id="KW-0862">Zinc</keyword>
<dbReference type="GO" id="GO:0003676">
    <property type="term" value="F:nucleic acid binding"/>
    <property type="evidence" value="ECO:0007669"/>
    <property type="project" value="InterPro"/>
</dbReference>
<feature type="compositionally biased region" description="Gly residues" evidence="3">
    <location>
        <begin position="63"/>
        <end position="72"/>
    </location>
</feature>
<dbReference type="PANTHER" id="PTHR46888:SF1">
    <property type="entry name" value="RIBONUCLEASE H"/>
    <property type="match status" value="1"/>
</dbReference>
<proteinExistence type="predicted"/>
<gene>
    <name evidence="5" type="ORF">CU098_007695</name>
</gene>
<dbReference type="AlphaFoldDB" id="A0A367IYC3"/>
<keyword evidence="1" id="KW-0378">Hydrolase</keyword>
<dbReference type="SUPFAM" id="SSF57756">
    <property type="entry name" value="Retrovirus zinc finger-like domains"/>
    <property type="match status" value="1"/>
</dbReference>
<dbReference type="GO" id="GO:0008270">
    <property type="term" value="F:zinc ion binding"/>
    <property type="evidence" value="ECO:0007669"/>
    <property type="project" value="UniProtKB-KW"/>
</dbReference>
<name>A0A367IYC3_RHIST</name>
<evidence type="ECO:0000256" key="2">
    <source>
        <dbReference type="PROSITE-ProRule" id="PRU00047"/>
    </source>
</evidence>
<dbReference type="STRING" id="4846.A0A367IYC3"/>
<dbReference type="SUPFAM" id="SSF50630">
    <property type="entry name" value="Acid proteases"/>
    <property type="match status" value="1"/>
</dbReference>
<dbReference type="GO" id="GO:0004190">
    <property type="term" value="F:aspartic-type endopeptidase activity"/>
    <property type="evidence" value="ECO:0007669"/>
    <property type="project" value="UniProtKB-KW"/>
</dbReference>
<keyword evidence="1" id="KW-0064">Aspartyl protease</keyword>
<dbReference type="OrthoDB" id="2289027at2759"/>
<dbReference type="EMBL" id="PJQM01005024">
    <property type="protein sequence ID" value="RCH82656.1"/>
    <property type="molecule type" value="Genomic_DNA"/>
</dbReference>
<dbReference type="SMART" id="SM00343">
    <property type="entry name" value="ZnF_C2HC"/>
    <property type="match status" value="1"/>
</dbReference>
<dbReference type="Gene3D" id="2.40.70.10">
    <property type="entry name" value="Acid Proteases"/>
    <property type="match status" value="1"/>
</dbReference>
<keyword evidence="6" id="KW-1185">Reference proteome</keyword>
<sequence>MLIGHLKNAVNPDMAKAIIYRGPSTYDEAVGICIEIEAELQKLDATKTVYSPGYMNNGESSEAGGGSSGMMNGGVAAQNSQFHKGGTSRGGPSSSGGSGKSNRSHQIRCYRCNKKGHMKKDCYRNKINGGGFKQNQQDVQDNAEQEEDNIFSQFFQQNNEQVVTNSHTPCKKIFTMVVKTGNGEVASVLVDTGSTISTISEEMVQELGLERMVCHPETIQYGNKSTQVTAEKGYFPIYVQQR</sequence>
<keyword evidence="1" id="KW-0645">Protease</keyword>
<protein>
    <recommendedName>
        <fullName evidence="4">CCHC-type domain-containing protein</fullName>
    </recommendedName>
</protein>
<accession>A0A367IYC3</accession>
<dbReference type="Pfam" id="PF00098">
    <property type="entry name" value="zf-CCHC"/>
    <property type="match status" value="1"/>
</dbReference>
<evidence type="ECO:0000256" key="3">
    <source>
        <dbReference type="SAM" id="MobiDB-lite"/>
    </source>
</evidence>
<organism evidence="5 6">
    <name type="scientific">Rhizopus stolonifer</name>
    <name type="common">Rhizopus nigricans</name>
    <dbReference type="NCBI Taxonomy" id="4846"/>
    <lineage>
        <taxon>Eukaryota</taxon>
        <taxon>Fungi</taxon>
        <taxon>Fungi incertae sedis</taxon>
        <taxon>Mucoromycota</taxon>
        <taxon>Mucoromycotina</taxon>
        <taxon>Mucoromycetes</taxon>
        <taxon>Mucorales</taxon>
        <taxon>Mucorineae</taxon>
        <taxon>Rhizopodaceae</taxon>
        <taxon>Rhizopus</taxon>
    </lineage>
</organism>
<dbReference type="Pfam" id="PF13650">
    <property type="entry name" value="Asp_protease_2"/>
    <property type="match status" value="1"/>
</dbReference>
<dbReference type="GO" id="GO:0006508">
    <property type="term" value="P:proteolysis"/>
    <property type="evidence" value="ECO:0007669"/>
    <property type="project" value="InterPro"/>
</dbReference>
<dbReference type="InterPro" id="IPR001878">
    <property type="entry name" value="Znf_CCHC"/>
</dbReference>
<dbReference type="InterPro" id="IPR036875">
    <property type="entry name" value="Znf_CCHC_sf"/>
</dbReference>
<dbReference type="InterPro" id="IPR001969">
    <property type="entry name" value="Aspartic_peptidase_AS"/>
</dbReference>
<dbReference type="InterPro" id="IPR021109">
    <property type="entry name" value="Peptidase_aspartic_dom_sf"/>
</dbReference>
<feature type="domain" description="CCHC-type" evidence="4">
    <location>
        <begin position="108"/>
        <end position="122"/>
    </location>
</feature>
<dbReference type="Proteomes" id="UP000253551">
    <property type="component" value="Unassembled WGS sequence"/>
</dbReference>
<dbReference type="Gene3D" id="4.10.60.10">
    <property type="entry name" value="Zinc finger, CCHC-type"/>
    <property type="match status" value="1"/>
</dbReference>
<comment type="caution">
    <text evidence="5">The sequence shown here is derived from an EMBL/GenBank/DDBJ whole genome shotgun (WGS) entry which is preliminary data.</text>
</comment>
<keyword evidence="2" id="KW-0479">Metal-binding</keyword>
<dbReference type="PANTHER" id="PTHR46888">
    <property type="entry name" value="ZINC KNUCKLE DOMAINCONTAINING PROTEIN-RELATED"/>
    <property type="match status" value="1"/>
</dbReference>
<evidence type="ECO:0000313" key="5">
    <source>
        <dbReference type="EMBL" id="RCH82656.1"/>
    </source>
</evidence>
<reference evidence="5 6" key="1">
    <citation type="journal article" date="2018" name="G3 (Bethesda)">
        <title>Phylogenetic and Phylogenomic Definition of Rhizopus Species.</title>
        <authorList>
            <person name="Gryganskyi A.P."/>
            <person name="Golan J."/>
            <person name="Dolatabadi S."/>
            <person name="Mondo S."/>
            <person name="Robb S."/>
            <person name="Idnurm A."/>
            <person name="Muszewska A."/>
            <person name="Steczkiewicz K."/>
            <person name="Masonjones S."/>
            <person name="Liao H.L."/>
            <person name="Gajdeczka M.T."/>
            <person name="Anike F."/>
            <person name="Vuek A."/>
            <person name="Anishchenko I.M."/>
            <person name="Voigt K."/>
            <person name="de Hoog G.S."/>
            <person name="Smith M.E."/>
            <person name="Heitman J."/>
            <person name="Vilgalys R."/>
            <person name="Stajich J.E."/>
        </authorList>
    </citation>
    <scope>NUCLEOTIDE SEQUENCE [LARGE SCALE GENOMIC DNA]</scope>
    <source>
        <strain evidence="5 6">LSU 92-RS-03</strain>
    </source>
</reference>
<feature type="compositionally biased region" description="Gly residues" evidence="3">
    <location>
        <begin position="87"/>
        <end position="99"/>
    </location>
</feature>
<dbReference type="PROSITE" id="PS50158">
    <property type="entry name" value="ZF_CCHC"/>
    <property type="match status" value="1"/>
</dbReference>